<feature type="transmembrane region" description="Helical" evidence="1">
    <location>
        <begin position="609"/>
        <end position="627"/>
    </location>
</feature>
<protein>
    <submittedName>
        <fullName evidence="3">Helix-hairpin-helix domain-containing protein</fullName>
    </submittedName>
</protein>
<dbReference type="Proteomes" id="UP001168883">
    <property type="component" value="Unassembled WGS sequence"/>
</dbReference>
<name>A0ABT8V6K1_9BACL</name>
<accession>A0ABT8V6K1</accession>
<evidence type="ECO:0000256" key="1">
    <source>
        <dbReference type="SAM" id="Phobius"/>
    </source>
</evidence>
<feature type="transmembrane region" description="Helical" evidence="1">
    <location>
        <begin position="582"/>
        <end position="603"/>
    </location>
</feature>
<keyword evidence="2" id="KW-0732">Signal</keyword>
<keyword evidence="4" id="KW-1185">Reference proteome</keyword>
<feature type="transmembrane region" description="Helical" evidence="1">
    <location>
        <begin position="639"/>
        <end position="654"/>
    </location>
</feature>
<dbReference type="EMBL" id="JAUMKJ010000003">
    <property type="protein sequence ID" value="MDO3676102.1"/>
    <property type="molecule type" value="Genomic_DNA"/>
</dbReference>
<evidence type="ECO:0000313" key="4">
    <source>
        <dbReference type="Proteomes" id="UP001168883"/>
    </source>
</evidence>
<reference evidence="3" key="1">
    <citation type="submission" date="2023-07" db="EMBL/GenBank/DDBJ databases">
        <authorList>
            <person name="Aktuganov G."/>
            <person name="Boyko T."/>
            <person name="Delegan Y."/>
            <person name="Galimzianova N."/>
            <person name="Gilvanova E."/>
            <person name="Korobov V."/>
            <person name="Kuzmina L."/>
            <person name="Melentiev A."/>
            <person name="Milman P."/>
            <person name="Ryabova A."/>
            <person name="Stupak E."/>
            <person name="Yasakov T."/>
            <person name="Zharikova N."/>
            <person name="Zhurenko E."/>
        </authorList>
    </citation>
    <scope>NUCLEOTIDE SEQUENCE</scope>
    <source>
        <strain evidence="3">IB-739</strain>
    </source>
</reference>
<comment type="caution">
    <text evidence="3">The sequence shown here is derived from an EMBL/GenBank/DDBJ whole genome shotgun (WGS) entry which is preliminary data.</text>
</comment>
<keyword evidence="1" id="KW-0812">Transmembrane</keyword>
<keyword evidence="1" id="KW-1133">Transmembrane helix</keyword>
<dbReference type="PROSITE" id="PS51257">
    <property type="entry name" value="PROKAR_LIPOPROTEIN"/>
    <property type="match status" value="1"/>
</dbReference>
<evidence type="ECO:0000256" key="2">
    <source>
        <dbReference type="SAM" id="SignalP"/>
    </source>
</evidence>
<organism evidence="3 4">
    <name type="scientific">Paenibacillus ehimensis</name>
    <dbReference type="NCBI Taxonomy" id="79264"/>
    <lineage>
        <taxon>Bacteria</taxon>
        <taxon>Bacillati</taxon>
        <taxon>Bacillota</taxon>
        <taxon>Bacilli</taxon>
        <taxon>Bacillales</taxon>
        <taxon>Paenibacillaceae</taxon>
        <taxon>Paenibacillus</taxon>
    </lineage>
</organism>
<dbReference type="SUPFAM" id="SSF47781">
    <property type="entry name" value="RuvA domain 2-like"/>
    <property type="match status" value="1"/>
</dbReference>
<keyword evidence="1" id="KW-0472">Membrane</keyword>
<dbReference type="Pfam" id="PF12836">
    <property type="entry name" value="HHH_3"/>
    <property type="match status" value="1"/>
</dbReference>
<feature type="transmembrane region" description="Helical" evidence="1">
    <location>
        <begin position="549"/>
        <end position="570"/>
    </location>
</feature>
<dbReference type="InterPro" id="IPR010994">
    <property type="entry name" value="RuvA_2-like"/>
</dbReference>
<evidence type="ECO:0000313" key="3">
    <source>
        <dbReference type="EMBL" id="MDO3676102.1"/>
    </source>
</evidence>
<proteinExistence type="predicted"/>
<sequence length="655" mass="74576">MKRWRLLCFTGLLWVGMGACYAVQAAASSVKETDSFLSYVRPEPSPTFEIVRDTGEKKGEYPIFERIDDPKAEHLFRDSFMTESVRLFFLAQNLVNHQKGALLQVEHPRSGIPAYLLLSEREGGFPRTGFYLKRNGELLDHTDTPYVDLMKSTASTDYLGSMSQIYPHELGHVMYHLLSPDWDRTESRSADMHYVSLTTDRRVAFDEGFAEHFENVALDHEPDEARKASLESSVRQARLTTETMVAGYEKDYTWPMRLQLYRASVPFWYQRFEMLKRHDWVREGTIRFSTTQPSAGTPEQNIKYRNTGVRYDEGKPRNVSQALATEGIVSAFFTKLLSSDLKDRYLEDSFYAAFLSDASRTVNAKAVFTPLQNEYMKIFNVIHKYVNRTGSPLADFVQGYAAEYPDEKEALYRLLSEATGLSAKELEASPPEIWLLNKRYAHSYLAIDAAGSIQTPFYTFDLNAADVNDLMTFPGIGEAEAQAIVRYRDNQSFIRELDEVRKIPGLSPQAIQTLLDGAYDPNFARESRAQTEQRLGEDGLLLQLLAGSLWMLVKVALGWFAVFLLLYYVLALRKRFELRRASSIVVTNAVKMIVLGLFGLASVLAGQPLLFFALLSGLFLAFERFLVLRKKTQGKKKEALYSSLFFIAVLFYSLS</sequence>
<feature type="signal peptide" evidence="2">
    <location>
        <begin position="1"/>
        <end position="22"/>
    </location>
</feature>
<dbReference type="Gene3D" id="1.10.150.280">
    <property type="entry name" value="AF1531-like domain"/>
    <property type="match status" value="1"/>
</dbReference>
<dbReference type="RefSeq" id="WP_302877266.1">
    <property type="nucleotide sequence ID" value="NZ_JAUMKJ010000003.1"/>
</dbReference>
<feature type="chain" id="PRO_5045919230" evidence="2">
    <location>
        <begin position="23"/>
        <end position="655"/>
    </location>
</feature>
<gene>
    <name evidence="3" type="ORF">Q3C12_03735</name>
</gene>